<keyword evidence="3" id="KW-1185">Reference proteome</keyword>
<feature type="compositionally biased region" description="Polar residues" evidence="1">
    <location>
        <begin position="60"/>
        <end position="76"/>
    </location>
</feature>
<dbReference type="EMBL" id="JARK01001350">
    <property type="protein sequence ID" value="EYC24238.1"/>
    <property type="molecule type" value="Genomic_DNA"/>
</dbReference>
<dbReference type="AlphaFoldDB" id="A0A016VBY0"/>
<evidence type="ECO:0000313" key="2">
    <source>
        <dbReference type="EMBL" id="EYC24238.1"/>
    </source>
</evidence>
<name>A0A016VBY0_9BILA</name>
<dbReference type="Proteomes" id="UP000024635">
    <property type="component" value="Unassembled WGS sequence"/>
</dbReference>
<feature type="region of interest" description="Disordered" evidence="1">
    <location>
        <begin position="40"/>
        <end position="76"/>
    </location>
</feature>
<reference evidence="3" key="1">
    <citation type="journal article" date="2015" name="Nat. Genet.">
        <title>The genome and transcriptome of the zoonotic hookworm Ancylostoma ceylanicum identify infection-specific gene families.</title>
        <authorList>
            <person name="Schwarz E.M."/>
            <person name="Hu Y."/>
            <person name="Antoshechkin I."/>
            <person name="Miller M.M."/>
            <person name="Sternberg P.W."/>
            <person name="Aroian R.V."/>
        </authorList>
    </citation>
    <scope>NUCLEOTIDE SEQUENCE</scope>
    <source>
        <strain evidence="3">HY135</strain>
    </source>
</reference>
<proteinExistence type="predicted"/>
<evidence type="ECO:0000313" key="3">
    <source>
        <dbReference type="Proteomes" id="UP000024635"/>
    </source>
</evidence>
<comment type="caution">
    <text evidence="2">The sequence shown here is derived from an EMBL/GenBank/DDBJ whole genome shotgun (WGS) entry which is preliminary data.</text>
</comment>
<organism evidence="2 3">
    <name type="scientific">Ancylostoma ceylanicum</name>
    <dbReference type="NCBI Taxonomy" id="53326"/>
    <lineage>
        <taxon>Eukaryota</taxon>
        <taxon>Metazoa</taxon>
        <taxon>Ecdysozoa</taxon>
        <taxon>Nematoda</taxon>
        <taxon>Chromadorea</taxon>
        <taxon>Rhabditida</taxon>
        <taxon>Rhabditina</taxon>
        <taxon>Rhabditomorpha</taxon>
        <taxon>Strongyloidea</taxon>
        <taxon>Ancylostomatidae</taxon>
        <taxon>Ancylostomatinae</taxon>
        <taxon>Ancylostoma</taxon>
    </lineage>
</organism>
<protein>
    <submittedName>
        <fullName evidence="2">Uncharacterized protein</fullName>
    </submittedName>
</protein>
<gene>
    <name evidence="2" type="primary">Acey_s0014.g2391</name>
    <name evidence="2" type="ORF">Y032_0014g2391</name>
</gene>
<sequence length="121" mass="14018">MYPPIDDDRSPLPIPVFPEYNDRYIIRKITIPEGKRYKSTMKTSKKTVHIAPKWNEKSQNHQNTESQSRQSTESHTWQGRLLGLESVSGLVVGTSKVQLNFSDYVKICINKYLTFPILLIH</sequence>
<accession>A0A016VBY0</accession>
<evidence type="ECO:0000256" key="1">
    <source>
        <dbReference type="SAM" id="MobiDB-lite"/>
    </source>
</evidence>